<dbReference type="PANTHER" id="PTHR10277">
    <property type="entry name" value="HOMOCITRATE SYNTHASE-RELATED"/>
    <property type="match status" value="1"/>
</dbReference>
<evidence type="ECO:0000256" key="7">
    <source>
        <dbReference type="ARBA" id="ARBA00022679"/>
    </source>
</evidence>
<dbReference type="InterPro" id="IPR011872">
    <property type="entry name" value="Homocitrate_synth"/>
</dbReference>
<dbReference type="Proteomes" id="UP000664169">
    <property type="component" value="Unassembled WGS sequence"/>
</dbReference>
<sequence length="422" mass="45733">MCGTDNRNGSGGANGVQAPHPKQTQPRANPYADMGNLISNVSRFKIIESTLREGEQFANAYFSREKKIEIAKALDSFGVEYIELTSPAASEASRQDCIDICNLGLKAKILTHVRCNMEDARMAVDTGVDGLDIVIGTSSFLREHSHGKDMAYITKSALEVIEFVKSKGLEVRFSSEDSFRSDLVDLLALYKAVDKAGVNRVGIADTVGCATPRQVYELVRTLRAVVSCDIETHFHNDTGCAIANAYCALEAGATHVDTSVLGIGERNGITIEDLVAEAVEVNTPFNNPITGFCAFTHKAGIHAKAILNNPSTYEIIDPADFGLTRYIHFASRLTGWNAIKSRVQQLGLNMSDEQIKTVTGKIKTLADVRPVAIDDADSIIRSFHLELNDQRDGSANAQPKEITKVNGVDLPETESGAQAVIV</sequence>
<evidence type="ECO:0000256" key="9">
    <source>
        <dbReference type="ARBA" id="ARBA00022842"/>
    </source>
</evidence>
<keyword evidence="11" id="KW-0464">Manganese</keyword>
<evidence type="ECO:0000256" key="8">
    <source>
        <dbReference type="ARBA" id="ARBA00022723"/>
    </source>
</evidence>
<evidence type="ECO:0000259" key="15">
    <source>
        <dbReference type="PROSITE" id="PS50991"/>
    </source>
</evidence>
<dbReference type="HAMAP" id="MF_02222">
    <property type="entry name" value="Homocitr_synth_fung_arch"/>
    <property type="match status" value="1"/>
</dbReference>
<evidence type="ECO:0000256" key="6">
    <source>
        <dbReference type="ARBA" id="ARBA00022605"/>
    </source>
</evidence>
<keyword evidence="9" id="KW-0460">Magnesium</keyword>
<evidence type="ECO:0000256" key="1">
    <source>
        <dbReference type="ARBA" id="ARBA00001936"/>
    </source>
</evidence>
<evidence type="ECO:0000256" key="2">
    <source>
        <dbReference type="ARBA" id="ARBA00001946"/>
    </source>
</evidence>
<dbReference type="AlphaFoldDB" id="A0A8H3EEN3"/>
<evidence type="ECO:0000256" key="3">
    <source>
        <dbReference type="ARBA" id="ARBA00004755"/>
    </source>
</evidence>
<dbReference type="FunFam" id="3.20.20.70:FF:000032">
    <property type="entry name" value="Homocitrate synthase, mitochondrial"/>
    <property type="match status" value="1"/>
</dbReference>
<name>A0A8H3EEN3_9LECA</name>
<keyword evidence="6" id="KW-0028">Amino-acid biosynthesis</keyword>
<dbReference type="InterPro" id="IPR048253">
    <property type="entry name" value="DRE_TIM_HCS_fun_bact"/>
</dbReference>
<dbReference type="InterPro" id="IPR013785">
    <property type="entry name" value="Aldolase_TIM"/>
</dbReference>
<dbReference type="GO" id="GO:0005739">
    <property type="term" value="C:mitochondrion"/>
    <property type="evidence" value="ECO:0007669"/>
    <property type="project" value="TreeGrafter"/>
</dbReference>
<dbReference type="PROSITE" id="PS00816">
    <property type="entry name" value="AIPM_HOMOCIT_SYNTH_2"/>
    <property type="match status" value="1"/>
</dbReference>
<evidence type="ECO:0000256" key="13">
    <source>
        <dbReference type="RuleBase" id="RU003523"/>
    </source>
</evidence>
<comment type="cofactor">
    <cofactor evidence="1">
        <name>Mn(2+)</name>
        <dbReference type="ChEBI" id="CHEBI:29035"/>
    </cofactor>
</comment>
<dbReference type="InterPro" id="IPR054691">
    <property type="entry name" value="LeuA/HCS_post-cat"/>
</dbReference>
<dbReference type="Gene3D" id="1.10.238.260">
    <property type="match status" value="1"/>
</dbReference>
<comment type="caution">
    <text evidence="16">The sequence shown here is derived from an EMBL/GenBank/DDBJ whole genome shotgun (WGS) entry which is preliminary data.</text>
</comment>
<evidence type="ECO:0000256" key="10">
    <source>
        <dbReference type="ARBA" id="ARBA00023154"/>
    </source>
</evidence>
<dbReference type="EC" id="2.3.3.14" evidence="5"/>
<dbReference type="UniPathway" id="UPA00033">
    <property type="reaction ID" value="UER00028"/>
</dbReference>
<evidence type="ECO:0000256" key="12">
    <source>
        <dbReference type="ARBA" id="ARBA00048363"/>
    </source>
</evidence>
<dbReference type="InterPro" id="IPR002034">
    <property type="entry name" value="AIPM/Hcit_synth_CS"/>
</dbReference>
<evidence type="ECO:0000313" key="17">
    <source>
        <dbReference type="Proteomes" id="UP000664169"/>
    </source>
</evidence>
<feature type="domain" description="Pyruvate carboxyltransferase" evidence="15">
    <location>
        <begin position="44"/>
        <end position="307"/>
    </location>
</feature>
<dbReference type="InterPro" id="IPR000891">
    <property type="entry name" value="PYR_CT"/>
</dbReference>
<dbReference type="OrthoDB" id="2015253at2759"/>
<dbReference type="Pfam" id="PF00682">
    <property type="entry name" value="HMGL-like"/>
    <property type="match status" value="1"/>
</dbReference>
<dbReference type="PROSITE" id="PS50991">
    <property type="entry name" value="PYR_CT"/>
    <property type="match status" value="1"/>
</dbReference>
<keyword evidence="17" id="KW-1185">Reference proteome</keyword>
<dbReference type="GO" id="GO:0004410">
    <property type="term" value="F:homocitrate synthase activity"/>
    <property type="evidence" value="ECO:0007669"/>
    <property type="project" value="UniProtKB-EC"/>
</dbReference>
<gene>
    <name evidence="16" type="primary">LYS1</name>
    <name evidence="16" type="ORF">GOMPHAMPRED_000552</name>
</gene>
<comment type="cofactor">
    <cofactor evidence="2">
        <name>Mg(2+)</name>
        <dbReference type="ChEBI" id="CHEBI:18420"/>
    </cofactor>
</comment>
<dbReference type="EMBL" id="CAJPDQ010000001">
    <property type="protein sequence ID" value="CAF9903798.1"/>
    <property type="molecule type" value="Genomic_DNA"/>
</dbReference>
<comment type="pathway">
    <text evidence="3">Amino-acid biosynthesis; L-lysine biosynthesis via AAA pathway; L-alpha-aminoadipate from 2-oxoglutarate: step 1/5.</text>
</comment>
<evidence type="ECO:0000256" key="5">
    <source>
        <dbReference type="ARBA" id="ARBA00012974"/>
    </source>
</evidence>
<keyword evidence="7 13" id="KW-0808">Transferase</keyword>
<evidence type="ECO:0000256" key="4">
    <source>
        <dbReference type="ARBA" id="ARBA00006361"/>
    </source>
</evidence>
<evidence type="ECO:0000256" key="14">
    <source>
        <dbReference type="SAM" id="MobiDB-lite"/>
    </source>
</evidence>
<dbReference type="PROSITE" id="PS00815">
    <property type="entry name" value="AIPM_HOMOCIT_SYNTH_1"/>
    <property type="match status" value="1"/>
</dbReference>
<dbReference type="PANTHER" id="PTHR10277:SF48">
    <property type="entry name" value="HOMOCITRATE SYNTHASE, CYTOSOLIC ISOZYME-RELATED"/>
    <property type="match status" value="1"/>
</dbReference>
<dbReference type="Gene3D" id="3.20.20.70">
    <property type="entry name" value="Aldolase class I"/>
    <property type="match status" value="1"/>
</dbReference>
<comment type="catalytic activity">
    <reaction evidence="12">
        <text>acetyl-CoA + 2-oxoglutarate + H2O = (2R)-homocitrate + CoA + H(+)</text>
        <dbReference type="Rhea" id="RHEA:12929"/>
        <dbReference type="ChEBI" id="CHEBI:15377"/>
        <dbReference type="ChEBI" id="CHEBI:15378"/>
        <dbReference type="ChEBI" id="CHEBI:16810"/>
        <dbReference type="ChEBI" id="CHEBI:57287"/>
        <dbReference type="ChEBI" id="CHEBI:57288"/>
        <dbReference type="ChEBI" id="CHEBI:58884"/>
        <dbReference type="EC" id="2.3.3.14"/>
    </reaction>
    <physiologicalReaction direction="left-to-right" evidence="12">
        <dbReference type="Rhea" id="RHEA:12930"/>
    </physiologicalReaction>
</comment>
<evidence type="ECO:0000313" key="16">
    <source>
        <dbReference type="EMBL" id="CAF9903798.1"/>
    </source>
</evidence>
<dbReference type="GO" id="GO:0046872">
    <property type="term" value="F:metal ion binding"/>
    <property type="evidence" value="ECO:0007669"/>
    <property type="project" value="UniProtKB-KW"/>
</dbReference>
<evidence type="ECO:0000256" key="11">
    <source>
        <dbReference type="ARBA" id="ARBA00023211"/>
    </source>
</evidence>
<dbReference type="FunFam" id="1.10.238.260:FF:000002">
    <property type="entry name" value="Homocitrate synthase, mitochondrial"/>
    <property type="match status" value="1"/>
</dbReference>
<accession>A0A8H3EEN3</accession>
<keyword evidence="8" id="KW-0479">Metal-binding</keyword>
<dbReference type="Pfam" id="PF22617">
    <property type="entry name" value="HCS_D2"/>
    <property type="match status" value="1"/>
</dbReference>
<comment type="similarity">
    <text evidence="4">Belongs to the alpha-IPM synthase/homocitrate synthase family. Homocitrate synthase LYS20/LYS21 subfamily.</text>
</comment>
<dbReference type="CDD" id="cd07948">
    <property type="entry name" value="DRE_TIM_HCS"/>
    <property type="match status" value="1"/>
</dbReference>
<protein>
    <recommendedName>
        <fullName evidence="5">homocitrate synthase</fullName>
        <ecNumber evidence="5">2.3.3.14</ecNumber>
    </recommendedName>
</protein>
<proteinExistence type="inferred from homology"/>
<dbReference type="SUPFAM" id="SSF51569">
    <property type="entry name" value="Aldolase"/>
    <property type="match status" value="1"/>
</dbReference>
<reference evidence="16" key="1">
    <citation type="submission" date="2021-03" db="EMBL/GenBank/DDBJ databases">
        <authorList>
            <person name="Tagirdzhanova G."/>
        </authorList>
    </citation>
    <scope>NUCLEOTIDE SEQUENCE</scope>
</reference>
<dbReference type="InterPro" id="IPR050073">
    <property type="entry name" value="2-IPM_HCS-like"/>
</dbReference>
<organism evidence="16 17">
    <name type="scientific">Gomphillus americanus</name>
    <dbReference type="NCBI Taxonomy" id="1940652"/>
    <lineage>
        <taxon>Eukaryota</taxon>
        <taxon>Fungi</taxon>
        <taxon>Dikarya</taxon>
        <taxon>Ascomycota</taxon>
        <taxon>Pezizomycotina</taxon>
        <taxon>Lecanoromycetes</taxon>
        <taxon>OSLEUM clade</taxon>
        <taxon>Ostropomycetidae</taxon>
        <taxon>Ostropales</taxon>
        <taxon>Graphidaceae</taxon>
        <taxon>Gomphilloideae</taxon>
        <taxon>Gomphillus</taxon>
    </lineage>
</organism>
<keyword evidence="10" id="KW-0457">Lysine biosynthesis</keyword>
<feature type="region of interest" description="Disordered" evidence="14">
    <location>
        <begin position="1"/>
        <end position="30"/>
    </location>
</feature>
<dbReference type="GO" id="GO:0019878">
    <property type="term" value="P:lysine biosynthetic process via aminoadipic acid"/>
    <property type="evidence" value="ECO:0007669"/>
    <property type="project" value="UniProtKB-UniPathway"/>
</dbReference>